<dbReference type="InterPro" id="IPR036388">
    <property type="entry name" value="WH-like_DNA-bd_sf"/>
</dbReference>
<gene>
    <name evidence="5" type="ORF">H9841_03700</name>
</gene>
<dbReference type="PROSITE" id="PS50995">
    <property type="entry name" value="HTH_MARR_2"/>
    <property type="match status" value="1"/>
</dbReference>
<evidence type="ECO:0000313" key="6">
    <source>
        <dbReference type="Proteomes" id="UP000823868"/>
    </source>
</evidence>
<dbReference type="Proteomes" id="UP000823868">
    <property type="component" value="Unassembled WGS sequence"/>
</dbReference>
<dbReference type="GO" id="GO:0003677">
    <property type="term" value="F:DNA binding"/>
    <property type="evidence" value="ECO:0007669"/>
    <property type="project" value="UniProtKB-KW"/>
</dbReference>
<proteinExistence type="predicted"/>
<evidence type="ECO:0000313" key="5">
    <source>
        <dbReference type="EMBL" id="HIY20991.1"/>
    </source>
</evidence>
<protein>
    <submittedName>
        <fullName evidence="5">MarR family transcriptional regulator</fullName>
    </submittedName>
</protein>
<keyword evidence="3" id="KW-0804">Transcription</keyword>
<dbReference type="AlphaFoldDB" id="A0A9D1Y7N9"/>
<keyword evidence="2" id="KW-0238">DNA-binding</keyword>
<comment type="caution">
    <text evidence="5">The sequence shown here is derived from an EMBL/GenBank/DDBJ whole genome shotgun (WGS) entry which is preliminary data.</text>
</comment>
<dbReference type="Pfam" id="PF12802">
    <property type="entry name" value="MarR_2"/>
    <property type="match status" value="1"/>
</dbReference>
<dbReference type="InterPro" id="IPR036390">
    <property type="entry name" value="WH_DNA-bd_sf"/>
</dbReference>
<evidence type="ECO:0000256" key="1">
    <source>
        <dbReference type="ARBA" id="ARBA00023015"/>
    </source>
</evidence>
<reference evidence="5" key="1">
    <citation type="journal article" date="2021" name="PeerJ">
        <title>Extensive microbial diversity within the chicken gut microbiome revealed by metagenomics and culture.</title>
        <authorList>
            <person name="Gilroy R."/>
            <person name="Ravi A."/>
            <person name="Getino M."/>
            <person name="Pursley I."/>
            <person name="Horton D.L."/>
            <person name="Alikhan N.F."/>
            <person name="Baker D."/>
            <person name="Gharbi K."/>
            <person name="Hall N."/>
            <person name="Watson M."/>
            <person name="Adriaenssens E.M."/>
            <person name="Foster-Nyarko E."/>
            <person name="Jarju S."/>
            <person name="Secka A."/>
            <person name="Antonio M."/>
            <person name="Oren A."/>
            <person name="Chaudhuri R.R."/>
            <person name="La Ragione R."/>
            <person name="Hildebrand F."/>
            <person name="Pallen M.J."/>
        </authorList>
    </citation>
    <scope>NUCLEOTIDE SEQUENCE</scope>
    <source>
        <strain evidence="5">ChiBcec16_6824</strain>
    </source>
</reference>
<dbReference type="PANTHER" id="PTHR42756:SF1">
    <property type="entry name" value="TRANSCRIPTIONAL REPRESSOR OF EMRAB OPERON"/>
    <property type="match status" value="1"/>
</dbReference>
<sequence>MPYTTDSPFKSISILYRKSHIWLNNACAPYDLTAAQAVVILIVCDFQELTQDEITKRLSLDKSVIAKTVTKLEERGFLIRTPNARDKRTYDIRPTEAAWSIHPFIKEQIEASFQRMTQNMTETERKEFQRLLLLAAEAAIPLEDGTFA</sequence>
<accession>A0A9D1Y7N9</accession>
<dbReference type="PRINTS" id="PR00598">
    <property type="entry name" value="HTHMARR"/>
</dbReference>
<dbReference type="GO" id="GO:0003700">
    <property type="term" value="F:DNA-binding transcription factor activity"/>
    <property type="evidence" value="ECO:0007669"/>
    <property type="project" value="InterPro"/>
</dbReference>
<evidence type="ECO:0000256" key="3">
    <source>
        <dbReference type="ARBA" id="ARBA00023163"/>
    </source>
</evidence>
<dbReference type="InterPro" id="IPR000835">
    <property type="entry name" value="HTH_MarR-typ"/>
</dbReference>
<dbReference type="PANTHER" id="PTHR42756">
    <property type="entry name" value="TRANSCRIPTIONAL REGULATOR, MARR"/>
    <property type="match status" value="1"/>
</dbReference>
<dbReference type="EMBL" id="DXDX01000068">
    <property type="protein sequence ID" value="HIY20991.1"/>
    <property type="molecule type" value="Genomic_DNA"/>
</dbReference>
<organism evidence="5 6">
    <name type="scientific">Candidatus Flavonifractor merdigallinarum</name>
    <dbReference type="NCBI Taxonomy" id="2838589"/>
    <lineage>
        <taxon>Bacteria</taxon>
        <taxon>Bacillati</taxon>
        <taxon>Bacillota</taxon>
        <taxon>Clostridia</taxon>
        <taxon>Eubacteriales</taxon>
        <taxon>Oscillospiraceae</taxon>
        <taxon>Flavonifractor</taxon>
    </lineage>
</organism>
<keyword evidence="1" id="KW-0805">Transcription regulation</keyword>
<reference evidence="5" key="2">
    <citation type="submission" date="2021-04" db="EMBL/GenBank/DDBJ databases">
        <authorList>
            <person name="Gilroy R."/>
        </authorList>
    </citation>
    <scope>NUCLEOTIDE SEQUENCE</scope>
    <source>
        <strain evidence="5">ChiBcec16_6824</strain>
    </source>
</reference>
<name>A0A9D1Y7N9_9FIRM</name>
<dbReference type="SMART" id="SM00347">
    <property type="entry name" value="HTH_MARR"/>
    <property type="match status" value="1"/>
</dbReference>
<evidence type="ECO:0000259" key="4">
    <source>
        <dbReference type="PROSITE" id="PS50995"/>
    </source>
</evidence>
<dbReference type="Gene3D" id="1.10.10.10">
    <property type="entry name" value="Winged helix-like DNA-binding domain superfamily/Winged helix DNA-binding domain"/>
    <property type="match status" value="1"/>
</dbReference>
<dbReference type="SUPFAM" id="SSF46785">
    <property type="entry name" value="Winged helix' DNA-binding domain"/>
    <property type="match status" value="1"/>
</dbReference>
<feature type="domain" description="HTH marR-type" evidence="4">
    <location>
        <begin position="5"/>
        <end position="137"/>
    </location>
</feature>
<evidence type="ECO:0000256" key="2">
    <source>
        <dbReference type="ARBA" id="ARBA00023125"/>
    </source>
</evidence>